<dbReference type="RefSeq" id="WP_129076802.1">
    <property type="nucleotide sequence ID" value="NZ_QOUX01000001.1"/>
</dbReference>
<reference evidence="2 3" key="1">
    <citation type="journal article" date="2019" name="Int. J. Syst. Evol. Microbiol.">
        <title>Anaerobacillus alkaliphilus sp. nov., a novel alkaliphilic and moderately halophilic bacterium.</title>
        <authorList>
            <person name="Borsodi A.K."/>
            <person name="Aszalos J.M."/>
            <person name="Bihari P."/>
            <person name="Nagy I."/>
            <person name="Schumann P."/>
            <person name="Sproer C."/>
            <person name="Kovacs A.L."/>
            <person name="Boka K."/>
            <person name="Dobosy P."/>
            <person name="Ovari M."/>
            <person name="Szili-Kovacs T."/>
            <person name="Toth E."/>
        </authorList>
    </citation>
    <scope>NUCLEOTIDE SEQUENCE [LARGE SCALE GENOMIC DNA]</scope>
    <source>
        <strain evidence="2 3">B16-10</strain>
    </source>
</reference>
<dbReference type="InterPro" id="IPR016181">
    <property type="entry name" value="Acyl_CoA_acyltransferase"/>
</dbReference>
<proteinExistence type="predicted"/>
<dbReference type="SUPFAM" id="SSF55729">
    <property type="entry name" value="Acyl-CoA N-acyltransferases (Nat)"/>
    <property type="match status" value="1"/>
</dbReference>
<keyword evidence="2" id="KW-0808">Transferase</keyword>
<gene>
    <name evidence="2" type="ORF">DS745_03490</name>
</gene>
<dbReference type="CDD" id="cd04301">
    <property type="entry name" value="NAT_SF"/>
    <property type="match status" value="1"/>
</dbReference>
<name>A0A4Q0VYB0_9BACI</name>
<keyword evidence="3" id="KW-1185">Reference proteome</keyword>
<evidence type="ECO:0000259" key="1">
    <source>
        <dbReference type="PROSITE" id="PS51186"/>
    </source>
</evidence>
<dbReference type="Proteomes" id="UP000290649">
    <property type="component" value="Unassembled WGS sequence"/>
</dbReference>
<protein>
    <submittedName>
        <fullName evidence="2">GNAT family N-acetyltransferase</fullName>
    </submittedName>
</protein>
<dbReference type="Pfam" id="PF00583">
    <property type="entry name" value="Acetyltransf_1"/>
    <property type="match status" value="1"/>
</dbReference>
<evidence type="ECO:0000313" key="3">
    <source>
        <dbReference type="Proteomes" id="UP000290649"/>
    </source>
</evidence>
<dbReference type="EMBL" id="QOUX01000001">
    <property type="protein sequence ID" value="RXJ04460.1"/>
    <property type="molecule type" value="Genomic_DNA"/>
</dbReference>
<accession>A0A4Q0VYB0</accession>
<feature type="domain" description="N-acetyltransferase" evidence="1">
    <location>
        <begin position="1"/>
        <end position="139"/>
    </location>
</feature>
<dbReference type="InterPro" id="IPR000182">
    <property type="entry name" value="GNAT_dom"/>
</dbReference>
<comment type="caution">
    <text evidence="2">The sequence shown here is derived from an EMBL/GenBank/DDBJ whole genome shotgun (WGS) entry which is preliminary data.</text>
</comment>
<dbReference type="Gene3D" id="3.40.630.30">
    <property type="match status" value="1"/>
</dbReference>
<organism evidence="2 3">
    <name type="scientific">Anaerobacillus alkaliphilus</name>
    <dbReference type="NCBI Taxonomy" id="1548597"/>
    <lineage>
        <taxon>Bacteria</taxon>
        <taxon>Bacillati</taxon>
        <taxon>Bacillota</taxon>
        <taxon>Bacilli</taxon>
        <taxon>Bacillales</taxon>
        <taxon>Bacillaceae</taxon>
        <taxon>Anaerobacillus</taxon>
    </lineage>
</organism>
<dbReference type="OrthoDB" id="7365228at2"/>
<dbReference type="AlphaFoldDB" id="A0A4Q0VYB0"/>
<sequence>MEILKISEISQVKVSDFFKEHWGSTEMVISSGIYDCSKLNGFVILNKETEIIGLITYIISNDECEIISLDSIVEKQGIGSSLLQAVESIALENRCKKVKLITTNDNLLAMKFYQKRGYCIANVYKNAVEKARKLKPEIPLVGYDGIPIRDEIELEKTVRNEEK</sequence>
<dbReference type="GO" id="GO:0016747">
    <property type="term" value="F:acyltransferase activity, transferring groups other than amino-acyl groups"/>
    <property type="evidence" value="ECO:0007669"/>
    <property type="project" value="InterPro"/>
</dbReference>
<dbReference type="PROSITE" id="PS51186">
    <property type="entry name" value="GNAT"/>
    <property type="match status" value="1"/>
</dbReference>
<evidence type="ECO:0000313" key="2">
    <source>
        <dbReference type="EMBL" id="RXJ04460.1"/>
    </source>
</evidence>